<keyword evidence="3" id="KW-0808">Transferase</keyword>
<evidence type="ECO:0000313" key="7">
    <source>
        <dbReference type="Proteomes" id="UP000177528"/>
    </source>
</evidence>
<proteinExistence type="inferred from homology"/>
<comment type="caution">
    <text evidence="6">The sequence shown here is derived from an EMBL/GenBank/DDBJ whole genome shotgun (WGS) entry which is preliminary data.</text>
</comment>
<dbReference type="InterPro" id="IPR029044">
    <property type="entry name" value="Nucleotide-diphossugar_trans"/>
</dbReference>
<comment type="similarity">
    <text evidence="1">Belongs to the glycosyltransferase 2 family.</text>
</comment>
<dbReference type="Gene3D" id="3.90.550.10">
    <property type="entry name" value="Spore Coat Polysaccharide Biosynthesis Protein SpsA, Chain A"/>
    <property type="match status" value="1"/>
</dbReference>
<sequence>MNPRLTIQVVGWNSSRHLRETLAALSEIPSEQAVIRYIDNGSEDHSVEMVRDLLPNAEIIQLDANTGFARPHNLGFSKCTTPYVLTLDPDISLVWEGMEKLLNEMDKNPKLGAVQGKLYRRVPPPYEGGVGGGELQRLRRTPPNLPLKRGGAVLDSAGIVQTLALNGKERGSSEPERGQYEQPAALLAVTGGCGLYRMQALRAGKTLGVNAKTPSVEEASEIFDKDFFAYKEDVDLGWRLNKAGWEVGYIPVLVGYHARTMGRRGIFNWGITPAAISGRVSNMRSKYSLRNYTWMLAKNMTWKQEIIHAPFILIRLAVFFILSLFSPQLFAAWGEAHRGMGKILAKRSGGDGKTLGVNGINPKR</sequence>
<evidence type="ECO:0000256" key="4">
    <source>
        <dbReference type="SAM" id="Phobius"/>
    </source>
</evidence>
<keyword evidence="2" id="KW-0328">Glycosyltransferase</keyword>
<dbReference type="Pfam" id="PF00535">
    <property type="entry name" value="Glycos_transf_2"/>
    <property type="match status" value="1"/>
</dbReference>
<evidence type="ECO:0000256" key="2">
    <source>
        <dbReference type="ARBA" id="ARBA00022676"/>
    </source>
</evidence>
<dbReference type="PANTHER" id="PTHR43179">
    <property type="entry name" value="RHAMNOSYLTRANSFERASE WBBL"/>
    <property type="match status" value="1"/>
</dbReference>
<dbReference type="GO" id="GO:0016757">
    <property type="term" value="F:glycosyltransferase activity"/>
    <property type="evidence" value="ECO:0007669"/>
    <property type="project" value="UniProtKB-KW"/>
</dbReference>
<organism evidence="6 7">
    <name type="scientific">Candidatus Andersenbacteria bacterium RIFCSPHIGHO2_12_FULL_45_11</name>
    <dbReference type="NCBI Taxonomy" id="1797281"/>
    <lineage>
        <taxon>Bacteria</taxon>
        <taxon>Candidatus Anderseniibacteriota</taxon>
    </lineage>
</organism>
<gene>
    <name evidence="6" type="ORF">A3D99_00435</name>
</gene>
<evidence type="ECO:0000256" key="3">
    <source>
        <dbReference type="ARBA" id="ARBA00022679"/>
    </source>
</evidence>
<evidence type="ECO:0000313" key="6">
    <source>
        <dbReference type="EMBL" id="OGY34171.1"/>
    </source>
</evidence>
<dbReference type="SUPFAM" id="SSF53448">
    <property type="entry name" value="Nucleotide-diphospho-sugar transferases"/>
    <property type="match status" value="1"/>
</dbReference>
<keyword evidence="4" id="KW-0812">Transmembrane</keyword>
<feature type="domain" description="Glycosyltransferase 2-like" evidence="5">
    <location>
        <begin position="12"/>
        <end position="117"/>
    </location>
</feature>
<evidence type="ECO:0000256" key="1">
    <source>
        <dbReference type="ARBA" id="ARBA00006739"/>
    </source>
</evidence>
<dbReference type="EMBL" id="MHHR01000020">
    <property type="protein sequence ID" value="OGY34171.1"/>
    <property type="molecule type" value="Genomic_DNA"/>
</dbReference>
<dbReference type="AlphaFoldDB" id="A0A1G1X2Z2"/>
<keyword evidence="4" id="KW-1133">Transmembrane helix</keyword>
<protein>
    <recommendedName>
        <fullName evidence="5">Glycosyltransferase 2-like domain-containing protein</fullName>
    </recommendedName>
</protein>
<dbReference type="PANTHER" id="PTHR43179:SF12">
    <property type="entry name" value="GALACTOFURANOSYLTRANSFERASE GLFT2"/>
    <property type="match status" value="1"/>
</dbReference>
<evidence type="ECO:0000259" key="5">
    <source>
        <dbReference type="Pfam" id="PF00535"/>
    </source>
</evidence>
<feature type="transmembrane region" description="Helical" evidence="4">
    <location>
        <begin position="312"/>
        <end position="333"/>
    </location>
</feature>
<dbReference type="Proteomes" id="UP000177528">
    <property type="component" value="Unassembled WGS sequence"/>
</dbReference>
<reference evidence="6 7" key="1">
    <citation type="journal article" date="2016" name="Nat. Commun.">
        <title>Thousands of microbial genomes shed light on interconnected biogeochemical processes in an aquifer system.</title>
        <authorList>
            <person name="Anantharaman K."/>
            <person name="Brown C.T."/>
            <person name="Hug L.A."/>
            <person name="Sharon I."/>
            <person name="Castelle C.J."/>
            <person name="Probst A.J."/>
            <person name="Thomas B.C."/>
            <person name="Singh A."/>
            <person name="Wilkins M.J."/>
            <person name="Karaoz U."/>
            <person name="Brodie E.L."/>
            <person name="Williams K.H."/>
            <person name="Hubbard S.S."/>
            <person name="Banfield J.F."/>
        </authorList>
    </citation>
    <scope>NUCLEOTIDE SEQUENCE [LARGE SCALE GENOMIC DNA]</scope>
</reference>
<keyword evidence="4" id="KW-0472">Membrane</keyword>
<name>A0A1G1X2Z2_9BACT</name>
<dbReference type="InterPro" id="IPR001173">
    <property type="entry name" value="Glyco_trans_2-like"/>
</dbReference>
<accession>A0A1G1X2Z2</accession>